<dbReference type="EMBL" id="CM001218">
    <property type="protein sequence ID" value="AES66849.1"/>
    <property type="molecule type" value="Genomic_DNA"/>
</dbReference>
<dbReference type="OMA" id="KWFRERV"/>
<evidence type="ECO:0000313" key="4">
    <source>
        <dbReference type="EnsemblPlants" id="AES66849"/>
    </source>
</evidence>
<dbReference type="Proteomes" id="UP000002051">
    <property type="component" value="Chromosome 2"/>
</dbReference>
<dbReference type="HOGENOM" id="CLU_034345_0_0_1"/>
<keyword evidence="5" id="KW-1185">Reference proteome</keyword>
<evidence type="ECO:0000313" key="3">
    <source>
        <dbReference type="EMBL" id="AES66849.1"/>
    </source>
</evidence>
<dbReference type="InterPro" id="IPR056647">
    <property type="entry name" value="DUF7745"/>
</dbReference>
<evidence type="ECO:0000313" key="5">
    <source>
        <dbReference type="Proteomes" id="UP000002051"/>
    </source>
</evidence>
<organism evidence="3 5">
    <name type="scientific">Medicago truncatula</name>
    <name type="common">Barrel medic</name>
    <name type="synonym">Medicago tribuloides</name>
    <dbReference type="NCBI Taxonomy" id="3880"/>
    <lineage>
        <taxon>Eukaryota</taxon>
        <taxon>Viridiplantae</taxon>
        <taxon>Streptophyta</taxon>
        <taxon>Embryophyta</taxon>
        <taxon>Tracheophyta</taxon>
        <taxon>Spermatophyta</taxon>
        <taxon>Magnoliopsida</taxon>
        <taxon>eudicotyledons</taxon>
        <taxon>Gunneridae</taxon>
        <taxon>Pentapetalae</taxon>
        <taxon>rosids</taxon>
        <taxon>fabids</taxon>
        <taxon>Fabales</taxon>
        <taxon>Fabaceae</taxon>
        <taxon>Papilionoideae</taxon>
        <taxon>50 kb inversion clade</taxon>
        <taxon>NPAAA clade</taxon>
        <taxon>Hologalegina</taxon>
        <taxon>IRL clade</taxon>
        <taxon>Trifolieae</taxon>
        <taxon>Medicago</taxon>
    </lineage>
</organism>
<protein>
    <recommendedName>
        <fullName evidence="2">DUF7745 domain-containing protein</fullName>
    </recommendedName>
</protein>
<evidence type="ECO:0000256" key="1">
    <source>
        <dbReference type="SAM" id="Coils"/>
    </source>
</evidence>
<sequence>MDSKTRSIKKYTFKKPDLTRLRELASHVTNPRDFRERHGRLLDLLKVKVEDGILETLVQFYDPICHCFTFPDYQLVPTLEEYSFWVGLPVSEGGPFNGLEPSPKNATIAEALHLKPSDLVHPHFTIKNNLQGLTAKFLYQKASNFVKAKKTNAFESIFTLLIYGLFLFPNMDNFVDLNAIKIFLAKNPVPTLLANTYHSIHYRNIQEGGLVVCCAPLLYRWYASHLPKSVFSKENTGKASWSERIMPLTPADIVWVHAGTNTEGIIGSCGEFENVPLIGTCGGITYNPTLAMRQYGYPMKGRPDSLSLSNEFYLNKNDHASLRMRFVQAWHSIRKFDGIQLGRKQSFAHESYTQWVIDRATTFGMPYTLPRFLSSTVPEIPLPLLPQTKEEYQERLAEAEREIHRWKREYQKKDHDYETVMGLLEQEAYDSRQKDEIIAKLNERIKEKDAALDRIPGRKKKRMDLFDGPHSDFED</sequence>
<dbReference type="EnsemblPlants" id="AES66849">
    <property type="protein sequence ID" value="AES66849"/>
    <property type="gene ID" value="MTR_2g082450"/>
</dbReference>
<dbReference type="PANTHER" id="PTHR48201">
    <property type="entry name" value="PROTEIN, PUTATIVE-RELATED"/>
    <property type="match status" value="1"/>
</dbReference>
<reference evidence="3 5" key="1">
    <citation type="journal article" date="2011" name="Nature">
        <title>The Medicago genome provides insight into the evolution of rhizobial symbioses.</title>
        <authorList>
            <person name="Young N.D."/>
            <person name="Debelle F."/>
            <person name="Oldroyd G.E."/>
            <person name="Geurts R."/>
            <person name="Cannon S.B."/>
            <person name="Udvardi M.K."/>
            <person name="Benedito V.A."/>
            <person name="Mayer K.F."/>
            <person name="Gouzy J."/>
            <person name="Schoof H."/>
            <person name="Van de Peer Y."/>
            <person name="Proost S."/>
            <person name="Cook D.R."/>
            <person name="Meyers B.C."/>
            <person name="Spannagl M."/>
            <person name="Cheung F."/>
            <person name="De Mita S."/>
            <person name="Krishnakumar V."/>
            <person name="Gundlach H."/>
            <person name="Zhou S."/>
            <person name="Mudge J."/>
            <person name="Bharti A.K."/>
            <person name="Murray J.D."/>
            <person name="Naoumkina M.A."/>
            <person name="Rosen B."/>
            <person name="Silverstein K.A."/>
            <person name="Tang H."/>
            <person name="Rombauts S."/>
            <person name="Zhao P.X."/>
            <person name="Zhou P."/>
            <person name="Barbe V."/>
            <person name="Bardou P."/>
            <person name="Bechner M."/>
            <person name="Bellec A."/>
            <person name="Berger A."/>
            <person name="Berges H."/>
            <person name="Bidwell S."/>
            <person name="Bisseling T."/>
            <person name="Choisne N."/>
            <person name="Couloux A."/>
            <person name="Denny R."/>
            <person name="Deshpande S."/>
            <person name="Dai X."/>
            <person name="Doyle J.J."/>
            <person name="Dudez A.M."/>
            <person name="Farmer A.D."/>
            <person name="Fouteau S."/>
            <person name="Franken C."/>
            <person name="Gibelin C."/>
            <person name="Gish J."/>
            <person name="Goldstein S."/>
            <person name="Gonzalez A.J."/>
            <person name="Green P.J."/>
            <person name="Hallab A."/>
            <person name="Hartog M."/>
            <person name="Hua A."/>
            <person name="Humphray S.J."/>
            <person name="Jeong D.H."/>
            <person name="Jing Y."/>
            <person name="Jocker A."/>
            <person name="Kenton S.M."/>
            <person name="Kim D.J."/>
            <person name="Klee K."/>
            <person name="Lai H."/>
            <person name="Lang C."/>
            <person name="Lin S."/>
            <person name="Macmil S.L."/>
            <person name="Magdelenat G."/>
            <person name="Matthews L."/>
            <person name="McCorrison J."/>
            <person name="Monaghan E.L."/>
            <person name="Mun J.H."/>
            <person name="Najar F.Z."/>
            <person name="Nicholson C."/>
            <person name="Noirot C."/>
            <person name="O'Bleness M."/>
            <person name="Paule C.R."/>
            <person name="Poulain J."/>
            <person name="Prion F."/>
            <person name="Qin B."/>
            <person name="Qu C."/>
            <person name="Retzel E.F."/>
            <person name="Riddle C."/>
            <person name="Sallet E."/>
            <person name="Samain S."/>
            <person name="Samson N."/>
            <person name="Sanders I."/>
            <person name="Saurat O."/>
            <person name="Scarpelli C."/>
            <person name="Schiex T."/>
            <person name="Segurens B."/>
            <person name="Severin A.J."/>
            <person name="Sherrier D.J."/>
            <person name="Shi R."/>
            <person name="Sims S."/>
            <person name="Singer S.R."/>
            <person name="Sinharoy S."/>
            <person name="Sterck L."/>
            <person name="Viollet A."/>
            <person name="Wang B.B."/>
            <person name="Wang K."/>
            <person name="Wang M."/>
            <person name="Wang X."/>
            <person name="Warfsmann J."/>
            <person name="Weissenbach J."/>
            <person name="White D.D."/>
            <person name="White J.D."/>
            <person name="Wiley G.B."/>
            <person name="Wincker P."/>
            <person name="Xing Y."/>
            <person name="Yang L."/>
            <person name="Yao Z."/>
            <person name="Ying F."/>
            <person name="Zhai J."/>
            <person name="Zhou L."/>
            <person name="Zuber A."/>
            <person name="Denarie J."/>
            <person name="Dixon R.A."/>
            <person name="May G.D."/>
            <person name="Schwartz D.C."/>
            <person name="Rogers J."/>
            <person name="Quetier F."/>
            <person name="Town C.D."/>
            <person name="Roe B.A."/>
        </authorList>
    </citation>
    <scope>NUCLEOTIDE SEQUENCE [LARGE SCALE GENOMIC DNA]</scope>
    <source>
        <strain evidence="3">A17</strain>
        <strain evidence="4 5">cv. Jemalong A17</strain>
    </source>
</reference>
<reference evidence="3 5" key="2">
    <citation type="journal article" date="2014" name="BMC Genomics">
        <title>An improved genome release (version Mt4.0) for the model legume Medicago truncatula.</title>
        <authorList>
            <person name="Tang H."/>
            <person name="Krishnakumar V."/>
            <person name="Bidwell S."/>
            <person name="Rosen B."/>
            <person name="Chan A."/>
            <person name="Zhou S."/>
            <person name="Gentzbittel L."/>
            <person name="Childs K.L."/>
            <person name="Yandell M."/>
            <person name="Gundlach H."/>
            <person name="Mayer K.F."/>
            <person name="Schwartz D.C."/>
            <person name="Town C.D."/>
        </authorList>
    </citation>
    <scope>GENOME REANNOTATION</scope>
    <source>
        <strain evidence="4 5">cv. Jemalong A17</strain>
    </source>
</reference>
<name>G7IHC5_MEDTR</name>
<feature type="domain" description="DUF7745" evidence="2">
    <location>
        <begin position="21"/>
        <end position="360"/>
    </location>
</feature>
<feature type="coiled-coil region" evidence="1">
    <location>
        <begin position="389"/>
        <end position="416"/>
    </location>
</feature>
<evidence type="ECO:0000259" key="2">
    <source>
        <dbReference type="Pfam" id="PF24924"/>
    </source>
</evidence>
<dbReference type="Pfam" id="PF24924">
    <property type="entry name" value="DUF7745"/>
    <property type="match status" value="1"/>
</dbReference>
<proteinExistence type="predicted"/>
<reference evidence="4" key="3">
    <citation type="submission" date="2015-04" db="UniProtKB">
        <authorList>
            <consortium name="EnsemblPlants"/>
        </authorList>
    </citation>
    <scope>IDENTIFICATION</scope>
    <source>
        <strain evidence="4">cv. Jemalong A17</strain>
    </source>
</reference>
<accession>G7IHC5</accession>
<dbReference type="PaxDb" id="3880-AES66849"/>
<dbReference type="PANTHER" id="PTHR48201:SF12">
    <property type="entry name" value="AMINOTRANSFERASE-LIKE PLANT MOBILE DOMAIN-CONTAINING PROTEIN"/>
    <property type="match status" value="1"/>
</dbReference>
<gene>
    <name evidence="3" type="ordered locus">MTR_2g082450</name>
</gene>
<dbReference type="AlphaFoldDB" id="G7IHC5"/>
<keyword evidence="1" id="KW-0175">Coiled coil</keyword>